<dbReference type="EC" id="3.1.1.-" evidence="4"/>
<evidence type="ECO:0000256" key="4">
    <source>
        <dbReference type="RuleBase" id="RU361235"/>
    </source>
</evidence>
<feature type="domain" description="Carboxylesterase type B" evidence="5">
    <location>
        <begin position="1"/>
        <end position="162"/>
    </location>
</feature>
<accession>A0A8S4P704</accession>
<gene>
    <name evidence="6" type="ORF">OFUS_LOCUS14596</name>
</gene>
<organism evidence="6 7">
    <name type="scientific">Owenia fusiformis</name>
    <name type="common">Polychaete worm</name>
    <dbReference type="NCBI Taxonomy" id="6347"/>
    <lineage>
        <taxon>Eukaryota</taxon>
        <taxon>Metazoa</taxon>
        <taxon>Spiralia</taxon>
        <taxon>Lophotrochozoa</taxon>
        <taxon>Annelida</taxon>
        <taxon>Polychaeta</taxon>
        <taxon>Sedentaria</taxon>
        <taxon>Canalipalpata</taxon>
        <taxon>Sabellida</taxon>
        <taxon>Oweniida</taxon>
        <taxon>Oweniidae</taxon>
        <taxon>Owenia</taxon>
    </lineage>
</organism>
<dbReference type="OrthoDB" id="408631at2759"/>
<keyword evidence="2" id="KW-0719">Serine esterase</keyword>
<dbReference type="InterPro" id="IPR002018">
    <property type="entry name" value="CarbesteraseB"/>
</dbReference>
<evidence type="ECO:0000256" key="1">
    <source>
        <dbReference type="ARBA" id="ARBA00005964"/>
    </source>
</evidence>
<evidence type="ECO:0000313" key="6">
    <source>
        <dbReference type="EMBL" id="CAH1789192.1"/>
    </source>
</evidence>
<dbReference type="GO" id="GO:0052689">
    <property type="term" value="F:carboxylic ester hydrolase activity"/>
    <property type="evidence" value="ECO:0007669"/>
    <property type="project" value="UniProtKB-KW"/>
</dbReference>
<keyword evidence="3 4" id="KW-0378">Hydrolase</keyword>
<dbReference type="SUPFAM" id="SSF53474">
    <property type="entry name" value="alpha/beta-Hydrolases"/>
    <property type="match status" value="1"/>
</dbReference>
<evidence type="ECO:0000313" key="7">
    <source>
        <dbReference type="Proteomes" id="UP000749559"/>
    </source>
</evidence>
<dbReference type="EMBL" id="CAIIXF020000007">
    <property type="protein sequence ID" value="CAH1789192.1"/>
    <property type="molecule type" value="Genomic_DNA"/>
</dbReference>
<evidence type="ECO:0000259" key="5">
    <source>
        <dbReference type="Pfam" id="PF00135"/>
    </source>
</evidence>
<proteinExistence type="inferred from homology"/>
<reference evidence="6" key="1">
    <citation type="submission" date="2022-03" db="EMBL/GenBank/DDBJ databases">
        <authorList>
            <person name="Martin C."/>
        </authorList>
    </citation>
    <scope>NUCLEOTIDE SEQUENCE</scope>
</reference>
<comment type="caution">
    <text evidence="6">The sequence shown here is derived from an EMBL/GenBank/DDBJ whole genome shotgun (WGS) entry which is preliminary data.</text>
</comment>
<dbReference type="Pfam" id="PF00135">
    <property type="entry name" value="COesterase"/>
    <property type="match status" value="1"/>
</dbReference>
<dbReference type="InterPro" id="IPR029058">
    <property type="entry name" value="AB_hydrolase_fold"/>
</dbReference>
<protein>
    <recommendedName>
        <fullName evidence="4">Carboxylic ester hydrolase</fullName>
        <ecNumber evidence="4">3.1.1.-</ecNumber>
    </recommendedName>
</protein>
<evidence type="ECO:0000256" key="2">
    <source>
        <dbReference type="ARBA" id="ARBA00022487"/>
    </source>
</evidence>
<dbReference type="PANTHER" id="PTHR43918:SF4">
    <property type="entry name" value="CARBOXYLIC ESTER HYDROLASE"/>
    <property type="match status" value="1"/>
</dbReference>
<dbReference type="Gene3D" id="3.40.50.1820">
    <property type="entry name" value="alpha/beta hydrolase"/>
    <property type="match status" value="1"/>
</dbReference>
<keyword evidence="7" id="KW-1185">Reference proteome</keyword>
<dbReference type="AlphaFoldDB" id="A0A8S4P704"/>
<dbReference type="PROSITE" id="PS00122">
    <property type="entry name" value="CARBOXYLESTERASE_B_1"/>
    <property type="match status" value="1"/>
</dbReference>
<dbReference type="Proteomes" id="UP000749559">
    <property type="component" value="Unassembled WGS sequence"/>
</dbReference>
<comment type="similarity">
    <text evidence="1 4">Belongs to the type-B carboxylesterase/lipase family.</text>
</comment>
<sequence length="164" mass="17856">MGLLDQKLALHWVKENIARFGGDPERITIFGESAGAASVTIQAFSPQNKGLFQRVIAQSGSLLSSWAFNLGDSGPSVKDMGENIHVGCTNSSMSDLVECLRGVDANQLFSASESVVQYTNFGVRWLPVVDGEFITEAPAKLDEAKGQQYMLINLNGRNKNEYLL</sequence>
<evidence type="ECO:0000256" key="3">
    <source>
        <dbReference type="ARBA" id="ARBA00022801"/>
    </source>
</evidence>
<dbReference type="InterPro" id="IPR050654">
    <property type="entry name" value="AChE-related_enzymes"/>
</dbReference>
<dbReference type="InterPro" id="IPR019826">
    <property type="entry name" value="Carboxylesterase_B_AS"/>
</dbReference>
<dbReference type="PANTHER" id="PTHR43918">
    <property type="entry name" value="ACETYLCHOLINESTERASE"/>
    <property type="match status" value="1"/>
</dbReference>
<name>A0A8S4P704_OWEFU</name>